<sequence length="101" mass="11814">MKILLVLMILPLVTTSADASEWRPCGSGSDYRAHRFIPQGWKGADFRSACAEHDKHYREQNVTKAQADHEFLQDMLTQSKYSRRPRQAERVARFMYKAVRR</sequence>
<dbReference type="GO" id="GO:0050482">
    <property type="term" value="P:arachidonate secretion"/>
    <property type="evidence" value="ECO:0007669"/>
    <property type="project" value="InterPro"/>
</dbReference>
<dbReference type="AlphaFoldDB" id="A0A0F8YVW0"/>
<dbReference type="Gene3D" id="1.20.90.10">
    <property type="entry name" value="Phospholipase A2 domain"/>
    <property type="match status" value="1"/>
</dbReference>
<feature type="non-terminal residue" evidence="1">
    <location>
        <position position="101"/>
    </location>
</feature>
<proteinExistence type="predicted"/>
<name>A0A0F8YVW0_9ZZZZ</name>
<reference evidence="1" key="1">
    <citation type="journal article" date="2015" name="Nature">
        <title>Complex archaea that bridge the gap between prokaryotes and eukaryotes.</title>
        <authorList>
            <person name="Spang A."/>
            <person name="Saw J.H."/>
            <person name="Jorgensen S.L."/>
            <person name="Zaremba-Niedzwiedzka K."/>
            <person name="Martijn J."/>
            <person name="Lind A.E."/>
            <person name="van Eijk R."/>
            <person name="Schleper C."/>
            <person name="Guy L."/>
            <person name="Ettema T.J."/>
        </authorList>
    </citation>
    <scope>NUCLEOTIDE SEQUENCE</scope>
</reference>
<dbReference type="GO" id="GO:0006644">
    <property type="term" value="P:phospholipid metabolic process"/>
    <property type="evidence" value="ECO:0007669"/>
    <property type="project" value="InterPro"/>
</dbReference>
<protein>
    <recommendedName>
        <fullName evidence="2">Phospholipase A2-like protein</fullName>
    </recommendedName>
</protein>
<accession>A0A0F8YVW0</accession>
<gene>
    <name evidence="1" type="ORF">LCGC14_3046560</name>
</gene>
<evidence type="ECO:0008006" key="2">
    <source>
        <dbReference type="Google" id="ProtNLM"/>
    </source>
</evidence>
<dbReference type="SUPFAM" id="SSF48619">
    <property type="entry name" value="Phospholipase A2, PLA2"/>
    <property type="match status" value="1"/>
</dbReference>
<comment type="caution">
    <text evidence="1">The sequence shown here is derived from an EMBL/GenBank/DDBJ whole genome shotgun (WGS) entry which is preliminary data.</text>
</comment>
<dbReference type="EMBL" id="LAZR01064088">
    <property type="protein sequence ID" value="KKK58224.1"/>
    <property type="molecule type" value="Genomic_DNA"/>
</dbReference>
<organism evidence="1">
    <name type="scientific">marine sediment metagenome</name>
    <dbReference type="NCBI Taxonomy" id="412755"/>
    <lineage>
        <taxon>unclassified sequences</taxon>
        <taxon>metagenomes</taxon>
        <taxon>ecological metagenomes</taxon>
    </lineage>
</organism>
<evidence type="ECO:0000313" key="1">
    <source>
        <dbReference type="EMBL" id="KKK58224.1"/>
    </source>
</evidence>
<dbReference type="InterPro" id="IPR036444">
    <property type="entry name" value="PLipase_A2_dom_sf"/>
</dbReference>
<dbReference type="GO" id="GO:0004623">
    <property type="term" value="F:phospholipase A2 activity"/>
    <property type="evidence" value="ECO:0007669"/>
    <property type="project" value="InterPro"/>
</dbReference>